<dbReference type="PANTHER" id="PTHR31630:SF6">
    <property type="entry name" value="PHYTANOYL-COA DIOXYGENASE-RELATED"/>
    <property type="match status" value="1"/>
</dbReference>
<reference evidence="2 3" key="1">
    <citation type="submission" date="2016-07" db="EMBL/GenBank/DDBJ databases">
        <title>Pervasive Adenine N6-methylation of Active Genes in Fungi.</title>
        <authorList>
            <consortium name="DOE Joint Genome Institute"/>
            <person name="Mondo S.J."/>
            <person name="Dannebaum R.O."/>
            <person name="Kuo R.C."/>
            <person name="Labutti K."/>
            <person name="Haridas S."/>
            <person name="Kuo A."/>
            <person name="Salamov A."/>
            <person name="Ahrendt S.R."/>
            <person name="Lipzen A."/>
            <person name="Sullivan W."/>
            <person name="Andreopoulos W.B."/>
            <person name="Clum A."/>
            <person name="Lindquist E."/>
            <person name="Daum C."/>
            <person name="Ramamoorthy G.K."/>
            <person name="Gryganskyi A."/>
            <person name="Culley D."/>
            <person name="Magnuson J.K."/>
            <person name="James T.Y."/>
            <person name="O'Malley M.A."/>
            <person name="Stajich J.E."/>
            <person name="Spatafora J.W."/>
            <person name="Visel A."/>
            <person name="Grigoriev I.V."/>
        </authorList>
    </citation>
    <scope>NUCLEOTIDE SEQUENCE [LARGE SCALE GENOMIC DNA]</scope>
    <source>
        <strain evidence="2 3">68-887.2</strain>
    </source>
</reference>
<comment type="caution">
    <text evidence="2">The sequence shown here is derived from an EMBL/GenBank/DDBJ whole genome shotgun (WGS) entry which is preliminary data.</text>
</comment>
<evidence type="ECO:0000256" key="1">
    <source>
        <dbReference type="SAM" id="MobiDB-lite"/>
    </source>
</evidence>
<evidence type="ECO:0000313" key="2">
    <source>
        <dbReference type="EMBL" id="ORY32186.1"/>
    </source>
</evidence>
<dbReference type="InParanoid" id="A0A1Y2BBU7"/>
<organism evidence="2 3">
    <name type="scientific">Naematelia encephala</name>
    <dbReference type="NCBI Taxonomy" id="71784"/>
    <lineage>
        <taxon>Eukaryota</taxon>
        <taxon>Fungi</taxon>
        <taxon>Dikarya</taxon>
        <taxon>Basidiomycota</taxon>
        <taxon>Agaricomycotina</taxon>
        <taxon>Tremellomycetes</taxon>
        <taxon>Tremellales</taxon>
        <taxon>Naemateliaceae</taxon>
        <taxon>Naematelia</taxon>
    </lineage>
</organism>
<dbReference type="OrthoDB" id="445007at2759"/>
<dbReference type="PANTHER" id="PTHR31630">
    <property type="entry name" value="PHYTANOYL-COA DIOXYGENASE-RELATED-RELATED"/>
    <property type="match status" value="1"/>
</dbReference>
<dbReference type="AlphaFoldDB" id="A0A1Y2BBU7"/>
<accession>A0A1Y2BBU7</accession>
<dbReference type="Proteomes" id="UP000193986">
    <property type="component" value="Unassembled WGS sequence"/>
</dbReference>
<dbReference type="Gene3D" id="2.60.120.620">
    <property type="entry name" value="q2cbj1_9rhob like domain"/>
    <property type="match status" value="1"/>
</dbReference>
<evidence type="ECO:0008006" key="4">
    <source>
        <dbReference type="Google" id="ProtNLM"/>
    </source>
</evidence>
<dbReference type="Pfam" id="PF05721">
    <property type="entry name" value="PhyH"/>
    <property type="match status" value="1"/>
</dbReference>
<protein>
    <recommendedName>
        <fullName evidence="4">Phytanoyl-CoA dioxygenase</fullName>
    </recommendedName>
</protein>
<proteinExistence type="predicted"/>
<feature type="compositionally biased region" description="Basic and acidic residues" evidence="1">
    <location>
        <begin position="319"/>
        <end position="338"/>
    </location>
</feature>
<dbReference type="SUPFAM" id="SSF51197">
    <property type="entry name" value="Clavaminate synthase-like"/>
    <property type="match status" value="1"/>
</dbReference>
<keyword evidence="3" id="KW-1185">Reference proteome</keyword>
<name>A0A1Y2BBU7_9TREE</name>
<dbReference type="InterPro" id="IPR008775">
    <property type="entry name" value="Phytyl_CoA_dOase-like"/>
</dbReference>
<gene>
    <name evidence="2" type="ORF">BCR39DRAFT_504505</name>
</gene>
<feature type="region of interest" description="Disordered" evidence="1">
    <location>
        <begin position="315"/>
        <end position="339"/>
    </location>
</feature>
<sequence length="352" mass="40120">MVDVTIPPGAKYSAEEVLALPNVKSKASYIEDLRTKGYCVIPSILPKERCDGYVDDALTWLEDFKLGFKRDDNKTWKTECLPIGHKGGLYNQYCCAHEDWVWRVRCEPAVLECFKELWGTDELLVSFDAVNVTFPYGEHGRTDEAWVDPWPHQDQDPHKPVFQLAQGIVALSESGPDDGGLCVMVGSHLLHQQFFAESGGVDESRISALNSYHFNAKEADWYRAHGCHDIKYLQFSFADAKEQIECPQGSLIMWDSRLMHWNRMPTGDRTRVAVYVCYQPVADATPEQVKRKAEVYQNRWVATHWPALNDVRAMYRGGPQRDGKPDPADRKRPIREPVENDTLLKLAGVKAY</sequence>
<evidence type="ECO:0000313" key="3">
    <source>
        <dbReference type="Proteomes" id="UP000193986"/>
    </source>
</evidence>
<dbReference type="EMBL" id="MCFC01000011">
    <property type="protein sequence ID" value="ORY32186.1"/>
    <property type="molecule type" value="Genomic_DNA"/>
</dbReference>